<dbReference type="STRING" id="29088.A0A2Y9HWL3"/>
<keyword evidence="2" id="KW-1185">Reference proteome</keyword>
<gene>
    <name evidence="3" type="primary">NUPR1</name>
</gene>
<feature type="region of interest" description="Disordered" evidence="1">
    <location>
        <begin position="1"/>
        <end position="83"/>
    </location>
</feature>
<proteinExistence type="predicted"/>
<dbReference type="GeneID" id="110589724"/>
<name>A0A2Y9HWL3_NEOSC</name>
<organism evidence="2 3">
    <name type="scientific">Neomonachus schauinslandi</name>
    <name type="common">Hawaiian monk seal</name>
    <name type="synonym">Monachus schauinslandi</name>
    <dbReference type="NCBI Taxonomy" id="29088"/>
    <lineage>
        <taxon>Eukaryota</taxon>
        <taxon>Metazoa</taxon>
        <taxon>Chordata</taxon>
        <taxon>Craniata</taxon>
        <taxon>Vertebrata</taxon>
        <taxon>Euteleostomi</taxon>
        <taxon>Mammalia</taxon>
        <taxon>Eutheria</taxon>
        <taxon>Laurasiatheria</taxon>
        <taxon>Carnivora</taxon>
        <taxon>Caniformia</taxon>
        <taxon>Pinnipedia</taxon>
        <taxon>Phocidae</taxon>
        <taxon>Monachinae</taxon>
        <taxon>Monachini</taxon>
        <taxon>Neomonachus</taxon>
    </lineage>
</organism>
<evidence type="ECO:0000313" key="3">
    <source>
        <dbReference type="RefSeq" id="XP_021555977.1"/>
    </source>
</evidence>
<feature type="compositionally biased region" description="Acidic residues" evidence="1">
    <location>
        <begin position="16"/>
        <end position="28"/>
    </location>
</feature>
<dbReference type="Proteomes" id="UP000248481">
    <property type="component" value="Chromosome 5"/>
</dbReference>
<feature type="compositionally biased region" description="Basic and acidic residues" evidence="1">
    <location>
        <begin position="48"/>
        <end position="59"/>
    </location>
</feature>
<dbReference type="KEGG" id="nsu:110589724"/>
<protein>
    <submittedName>
        <fullName evidence="3">Nuclear protein 1 isoform X1</fullName>
    </submittedName>
</protein>
<sequence length="83" mass="8879">MASLPRAASPAQQPPDPEDEDPSLDEYDLYSLAHSYLDEARAPTPPSDGDRTAENRRMGESAPGGRAQACFPPFSPPGLILPD</sequence>
<reference evidence="3" key="1">
    <citation type="submission" date="2025-08" db="UniProtKB">
        <authorList>
            <consortium name="RefSeq"/>
        </authorList>
    </citation>
    <scope>IDENTIFICATION</scope>
    <source>
        <tissue evidence="3">Blood</tissue>
    </source>
</reference>
<dbReference type="InParanoid" id="A0A2Y9HWL3"/>
<dbReference type="AlphaFoldDB" id="A0A2Y9HWL3"/>
<dbReference type="RefSeq" id="XP_021555977.1">
    <property type="nucleotide sequence ID" value="XM_021700302.2"/>
</dbReference>
<dbReference type="CTD" id="26471"/>
<accession>A0A2Y9HWL3</accession>
<evidence type="ECO:0000256" key="1">
    <source>
        <dbReference type="SAM" id="MobiDB-lite"/>
    </source>
</evidence>
<evidence type="ECO:0000313" key="2">
    <source>
        <dbReference type="Proteomes" id="UP000248481"/>
    </source>
</evidence>